<protein>
    <recommendedName>
        <fullName evidence="2">Dihydrodipicolinate reductase N-terminal domain-containing protein</fullName>
    </recommendedName>
</protein>
<accession>A0A381SAI4</accession>
<organism evidence="1">
    <name type="scientific">marine metagenome</name>
    <dbReference type="NCBI Taxonomy" id="408172"/>
    <lineage>
        <taxon>unclassified sequences</taxon>
        <taxon>metagenomes</taxon>
        <taxon>ecological metagenomes</taxon>
    </lineage>
</organism>
<gene>
    <name evidence="1" type="ORF">METZ01_LOCUS53956</name>
</gene>
<reference evidence="1" key="1">
    <citation type="submission" date="2018-05" db="EMBL/GenBank/DDBJ databases">
        <authorList>
            <person name="Lanie J.A."/>
            <person name="Ng W.-L."/>
            <person name="Kazmierczak K.M."/>
            <person name="Andrzejewski T.M."/>
            <person name="Davidsen T.M."/>
            <person name="Wayne K.J."/>
            <person name="Tettelin H."/>
            <person name="Glass J.I."/>
            <person name="Rusch D."/>
            <person name="Podicherti R."/>
            <person name="Tsui H.-C.T."/>
            <person name="Winkler M.E."/>
        </authorList>
    </citation>
    <scope>NUCLEOTIDE SEQUENCE</scope>
</reference>
<dbReference type="AlphaFoldDB" id="A0A381SAI4"/>
<name>A0A381SAI4_9ZZZZ</name>
<sequence length="39" mass="3683">MASEITVAVNGALGRMGSTVLTAAAHESGVTPVGGADIA</sequence>
<evidence type="ECO:0008006" key="2">
    <source>
        <dbReference type="Google" id="ProtNLM"/>
    </source>
</evidence>
<proteinExistence type="predicted"/>
<evidence type="ECO:0000313" key="1">
    <source>
        <dbReference type="EMBL" id="SVA01102.1"/>
    </source>
</evidence>
<dbReference type="Gene3D" id="3.40.50.720">
    <property type="entry name" value="NAD(P)-binding Rossmann-like Domain"/>
    <property type="match status" value="1"/>
</dbReference>
<feature type="non-terminal residue" evidence="1">
    <location>
        <position position="39"/>
    </location>
</feature>
<dbReference type="EMBL" id="UINC01002870">
    <property type="protein sequence ID" value="SVA01102.1"/>
    <property type="molecule type" value="Genomic_DNA"/>
</dbReference>